<evidence type="ECO:0000256" key="1">
    <source>
        <dbReference type="ARBA" id="ARBA00022603"/>
    </source>
</evidence>
<evidence type="ECO:0000256" key="2">
    <source>
        <dbReference type="ARBA" id="ARBA00022679"/>
    </source>
</evidence>
<organism evidence="4 5">
    <name type="scientific">Entomortierella parvispora</name>
    <dbReference type="NCBI Taxonomy" id="205924"/>
    <lineage>
        <taxon>Eukaryota</taxon>
        <taxon>Fungi</taxon>
        <taxon>Fungi incertae sedis</taxon>
        <taxon>Mucoromycota</taxon>
        <taxon>Mortierellomycotina</taxon>
        <taxon>Mortierellomycetes</taxon>
        <taxon>Mortierellales</taxon>
        <taxon>Mortierellaceae</taxon>
        <taxon>Entomortierella</taxon>
    </lineage>
</organism>
<evidence type="ECO:0000313" key="5">
    <source>
        <dbReference type="Proteomes" id="UP000827284"/>
    </source>
</evidence>
<dbReference type="Gene3D" id="3.40.50.150">
    <property type="entry name" value="Vaccinia Virus protein VP39"/>
    <property type="match status" value="1"/>
</dbReference>
<dbReference type="AlphaFoldDB" id="A0A9P3HJJ7"/>
<protein>
    <recommendedName>
        <fullName evidence="3">Methyltransferase domain-containing protein</fullName>
    </recommendedName>
</protein>
<keyword evidence="5" id="KW-1185">Reference proteome</keyword>
<sequence length="294" mass="33183">MTAHPLHEMNRASWNQATAAHNSHKVDQHLFFRNKGSTLFKEEKELLGNLAGLKVCHLQCNAGQDTLSLVNSLGAENPMGVDISDTAVEFATQLAKDAGIQATFVRSDVLEFFESTKPEQFDVVFASYGLIGWISSMEKYTAGINRILRPGGRFCLVEFHPTQFIFNREMVHYYPYTENGKHIEEEGGVSDYVAYSGVNEGEDLMPNLKFTAGVQDFKNPNPSNEFCWGMADVLGNLAATGLHMTHFKEYPYSNFCKMFENMRVEKVDEGLRYYSVGPMLPLMYSVEFKKHIKA</sequence>
<keyword evidence="1" id="KW-0489">Methyltransferase</keyword>
<name>A0A9P3HJJ7_9FUNG</name>
<dbReference type="OrthoDB" id="540004at2759"/>
<feature type="domain" description="Methyltransferase" evidence="3">
    <location>
        <begin position="57"/>
        <end position="152"/>
    </location>
</feature>
<proteinExistence type="predicted"/>
<evidence type="ECO:0000259" key="3">
    <source>
        <dbReference type="Pfam" id="PF13649"/>
    </source>
</evidence>
<dbReference type="EMBL" id="BQFW01000014">
    <property type="protein sequence ID" value="GJJ77750.1"/>
    <property type="molecule type" value="Genomic_DNA"/>
</dbReference>
<dbReference type="SUPFAM" id="SSF53335">
    <property type="entry name" value="S-adenosyl-L-methionine-dependent methyltransferases"/>
    <property type="match status" value="1"/>
</dbReference>
<comment type="caution">
    <text evidence="4">The sequence shown here is derived from an EMBL/GenBank/DDBJ whole genome shotgun (WGS) entry which is preliminary data.</text>
</comment>
<dbReference type="PANTHER" id="PTHR43861:SF1">
    <property type="entry name" value="TRANS-ACONITATE 2-METHYLTRANSFERASE"/>
    <property type="match status" value="1"/>
</dbReference>
<dbReference type="InterPro" id="IPR029063">
    <property type="entry name" value="SAM-dependent_MTases_sf"/>
</dbReference>
<dbReference type="InterPro" id="IPR041698">
    <property type="entry name" value="Methyltransf_25"/>
</dbReference>
<reference evidence="4" key="2">
    <citation type="journal article" date="2022" name="Microbiol. Resour. Announc.">
        <title>Whole-Genome Sequence of Entomortierella parvispora E1425, a Mucoromycotan Fungus Associated with Burkholderiaceae-Related Endosymbiotic Bacteria.</title>
        <authorList>
            <person name="Herlambang A."/>
            <person name="Guo Y."/>
            <person name="Takashima Y."/>
            <person name="Narisawa K."/>
            <person name="Ohta H."/>
            <person name="Nishizawa T."/>
        </authorList>
    </citation>
    <scope>NUCLEOTIDE SEQUENCE</scope>
    <source>
        <strain evidence="4">E1425</strain>
    </source>
</reference>
<dbReference type="Pfam" id="PF13649">
    <property type="entry name" value="Methyltransf_25"/>
    <property type="match status" value="1"/>
</dbReference>
<evidence type="ECO:0000313" key="4">
    <source>
        <dbReference type="EMBL" id="GJJ77750.1"/>
    </source>
</evidence>
<gene>
    <name evidence="4" type="ORF">EMPS_10109</name>
</gene>
<dbReference type="Proteomes" id="UP000827284">
    <property type="component" value="Unassembled WGS sequence"/>
</dbReference>
<reference evidence="4" key="1">
    <citation type="submission" date="2021-11" db="EMBL/GenBank/DDBJ databases">
        <authorList>
            <person name="Herlambang A."/>
            <person name="Guo Y."/>
            <person name="Takashima Y."/>
            <person name="Nishizawa T."/>
        </authorList>
    </citation>
    <scope>NUCLEOTIDE SEQUENCE</scope>
    <source>
        <strain evidence="4">E1425</strain>
    </source>
</reference>
<accession>A0A9P3HJJ7</accession>
<keyword evidence="2" id="KW-0808">Transferase</keyword>
<dbReference type="CDD" id="cd02440">
    <property type="entry name" value="AdoMet_MTases"/>
    <property type="match status" value="1"/>
</dbReference>
<dbReference type="PANTHER" id="PTHR43861">
    <property type="entry name" value="TRANS-ACONITATE 2-METHYLTRANSFERASE-RELATED"/>
    <property type="match status" value="1"/>
</dbReference>